<evidence type="ECO:0000256" key="2">
    <source>
        <dbReference type="SAM" id="MobiDB-lite"/>
    </source>
</evidence>
<feature type="region of interest" description="Disordered" evidence="2">
    <location>
        <begin position="30"/>
        <end position="57"/>
    </location>
</feature>
<dbReference type="PANTHER" id="PTHR43215:SF14">
    <property type="entry name" value="RADIAL SPOKE HEAD 1 HOMOLOG"/>
    <property type="match status" value="1"/>
</dbReference>
<evidence type="ECO:0000256" key="1">
    <source>
        <dbReference type="ARBA" id="ARBA00022737"/>
    </source>
</evidence>
<reference evidence="3 4" key="1">
    <citation type="submission" date="2014-06" db="EMBL/GenBank/DDBJ databases">
        <authorList>
            <person name="Swart Estienne"/>
        </authorList>
    </citation>
    <scope>NUCLEOTIDE SEQUENCE [LARGE SCALE GENOMIC DNA]</scope>
    <source>
        <strain evidence="3 4">130c</strain>
    </source>
</reference>
<accession>A0A078AFD6</accession>
<protein>
    <recommendedName>
        <fullName evidence="5">Morn repeat protein</fullName>
    </recommendedName>
</protein>
<name>A0A078AFD6_STYLE</name>
<proteinExistence type="predicted"/>
<dbReference type="Proteomes" id="UP000039865">
    <property type="component" value="Unassembled WGS sequence"/>
</dbReference>
<gene>
    <name evidence="3" type="primary">Contig6350.g6805</name>
    <name evidence="3" type="ORF">STYLEM_9568</name>
</gene>
<evidence type="ECO:0000313" key="4">
    <source>
        <dbReference type="Proteomes" id="UP000039865"/>
    </source>
</evidence>
<dbReference type="PANTHER" id="PTHR43215">
    <property type="entry name" value="RADIAL SPOKE HEAD 1 HOMOLOG"/>
    <property type="match status" value="1"/>
</dbReference>
<dbReference type="InParanoid" id="A0A078AFD6"/>
<sequence length="416" mass="48944">MKPISIPNTHTQENVKQSVQVKKPDNQLIQSQQFQKKSNNNLSNSKQMQQSQQSQQVPDMVKKLKSVVKIQAKVKRKYFTQMEFWETLTRKKKYIANRERKYLEYTYKCSGALYKGEWKGGFRDGYGIIRWPDGAQYDGEWQDNRAHGYGKFVHAIGDIYEGQWKRDKACGKGIYNSVNSGGTYNGEWQNDLQHGRGLETWLAGGSYDGEFVMGQKTGLGKQIWPDGSVFVGYWENDMINGIVNISYQKFQGRNQWNDKRQYEGEFLNNLMHGFGKFTFSDGKTYEGFYMNDKKHGYGIFTWLNGMKYEGWWSDGKQDGYGILIDKTKKQFGLWKDGQKIKKFNEEEAKIVLRQHDICESQYKLQNQRDHIINDQQIIERMTFYSPSRFQSKQKEVYKTLDYIDSQFKCIFIEEQE</sequence>
<feature type="compositionally biased region" description="Low complexity" evidence="2">
    <location>
        <begin position="30"/>
        <end position="56"/>
    </location>
</feature>
<keyword evidence="1" id="KW-0677">Repeat</keyword>
<dbReference type="SUPFAM" id="SSF82185">
    <property type="entry name" value="Histone H3 K4-specific methyltransferase SET7/9 N-terminal domain"/>
    <property type="match status" value="3"/>
</dbReference>
<dbReference type="AlphaFoldDB" id="A0A078AFD6"/>
<feature type="region of interest" description="Disordered" evidence="2">
    <location>
        <begin position="1"/>
        <end position="20"/>
    </location>
</feature>
<dbReference type="OrthoDB" id="270720at2759"/>
<keyword evidence="4" id="KW-1185">Reference proteome</keyword>
<organism evidence="3 4">
    <name type="scientific">Stylonychia lemnae</name>
    <name type="common">Ciliate</name>
    <dbReference type="NCBI Taxonomy" id="5949"/>
    <lineage>
        <taxon>Eukaryota</taxon>
        <taxon>Sar</taxon>
        <taxon>Alveolata</taxon>
        <taxon>Ciliophora</taxon>
        <taxon>Intramacronucleata</taxon>
        <taxon>Spirotrichea</taxon>
        <taxon>Stichotrichia</taxon>
        <taxon>Sporadotrichida</taxon>
        <taxon>Oxytrichidae</taxon>
        <taxon>Stylonychinae</taxon>
        <taxon>Stylonychia</taxon>
    </lineage>
</organism>
<evidence type="ECO:0008006" key="5">
    <source>
        <dbReference type="Google" id="ProtNLM"/>
    </source>
</evidence>
<dbReference type="Pfam" id="PF02493">
    <property type="entry name" value="MORN"/>
    <property type="match status" value="8"/>
</dbReference>
<evidence type="ECO:0000313" key="3">
    <source>
        <dbReference type="EMBL" id="CDW80566.1"/>
    </source>
</evidence>
<dbReference type="EMBL" id="CCKQ01009104">
    <property type="protein sequence ID" value="CDW80566.1"/>
    <property type="molecule type" value="Genomic_DNA"/>
</dbReference>
<dbReference type="Gene3D" id="2.20.110.10">
    <property type="entry name" value="Histone H3 K4-specific methyltransferase SET7/9 N-terminal domain"/>
    <property type="match status" value="4"/>
</dbReference>
<dbReference type="InterPro" id="IPR003409">
    <property type="entry name" value="MORN"/>
</dbReference>
<dbReference type="SMART" id="SM00698">
    <property type="entry name" value="MORN"/>
    <property type="match status" value="8"/>
</dbReference>